<evidence type="ECO:0000313" key="11">
    <source>
        <dbReference type="Proteomes" id="UP000070444"/>
    </source>
</evidence>
<keyword evidence="11" id="KW-1185">Reference proteome</keyword>
<evidence type="ECO:0000256" key="3">
    <source>
        <dbReference type="ARBA" id="ARBA00011245"/>
    </source>
</evidence>
<comment type="similarity">
    <text evidence="2">Belongs to the NPC2 family.</text>
</comment>
<evidence type="ECO:0000256" key="1">
    <source>
        <dbReference type="ARBA" id="ARBA00002053"/>
    </source>
</evidence>
<dbReference type="AlphaFoldDB" id="A0A137P1V0"/>
<dbReference type="GO" id="GO:0032934">
    <property type="term" value="F:sterol binding"/>
    <property type="evidence" value="ECO:0007669"/>
    <property type="project" value="InterPro"/>
</dbReference>
<sequence>MQLLAFLPLIATALAQSCSPVFQDKVFNCGTPSDLLQVSSVNLAPETPKRGDTIVLTVNGQLSADITAGSVIYSAEYKGQVVKQVTKDLCESGKCPFKAGPNTLTKEFAIPAAIPAGDYVINIITKTADGAAISHLRGNVNLQ</sequence>
<evidence type="ECO:0000313" key="10">
    <source>
        <dbReference type="EMBL" id="KXN69035.1"/>
    </source>
</evidence>
<evidence type="ECO:0000259" key="9">
    <source>
        <dbReference type="SMART" id="SM00737"/>
    </source>
</evidence>
<reference evidence="10 11" key="1">
    <citation type="journal article" date="2015" name="Genome Biol. Evol.">
        <title>Phylogenomic analyses indicate that early fungi evolved digesting cell walls of algal ancestors of land plants.</title>
        <authorList>
            <person name="Chang Y."/>
            <person name="Wang S."/>
            <person name="Sekimoto S."/>
            <person name="Aerts A.L."/>
            <person name="Choi C."/>
            <person name="Clum A."/>
            <person name="LaButti K.M."/>
            <person name="Lindquist E.A."/>
            <person name="Yee Ngan C."/>
            <person name="Ohm R.A."/>
            <person name="Salamov A.A."/>
            <person name="Grigoriev I.V."/>
            <person name="Spatafora J.W."/>
            <person name="Berbee M.L."/>
        </authorList>
    </citation>
    <scope>NUCLEOTIDE SEQUENCE [LARGE SCALE GENOMIC DNA]</scope>
    <source>
        <strain evidence="10 11">NRRL 28638</strain>
    </source>
</reference>
<dbReference type="InterPro" id="IPR014756">
    <property type="entry name" value="Ig_E-set"/>
</dbReference>
<name>A0A137P1V0_CONC2</name>
<dbReference type="Proteomes" id="UP000070444">
    <property type="component" value="Unassembled WGS sequence"/>
</dbReference>
<keyword evidence="7" id="KW-0445">Lipid transport</keyword>
<feature type="signal peptide" evidence="8">
    <location>
        <begin position="1"/>
        <end position="15"/>
    </location>
</feature>
<feature type="domain" description="MD-2-related lipid-recognition" evidence="9">
    <location>
        <begin position="26"/>
        <end position="140"/>
    </location>
</feature>
<dbReference type="PANTHER" id="PTHR11306">
    <property type="entry name" value="NIEMANN PICK TYPE C2 PROTEIN NPC2-RELATED"/>
    <property type="match status" value="1"/>
</dbReference>
<evidence type="ECO:0000256" key="5">
    <source>
        <dbReference type="ARBA" id="ARBA00022448"/>
    </source>
</evidence>
<dbReference type="Pfam" id="PF02221">
    <property type="entry name" value="E1_DerP2_DerF2"/>
    <property type="match status" value="1"/>
</dbReference>
<dbReference type="EMBL" id="KQ964551">
    <property type="protein sequence ID" value="KXN69035.1"/>
    <property type="molecule type" value="Genomic_DNA"/>
</dbReference>
<organism evidence="10 11">
    <name type="scientific">Conidiobolus coronatus (strain ATCC 28846 / CBS 209.66 / NRRL 28638)</name>
    <name type="common">Delacroixia coronata</name>
    <dbReference type="NCBI Taxonomy" id="796925"/>
    <lineage>
        <taxon>Eukaryota</taxon>
        <taxon>Fungi</taxon>
        <taxon>Fungi incertae sedis</taxon>
        <taxon>Zoopagomycota</taxon>
        <taxon>Entomophthoromycotina</taxon>
        <taxon>Entomophthoromycetes</taxon>
        <taxon>Entomophthorales</taxon>
        <taxon>Ancylistaceae</taxon>
        <taxon>Conidiobolus</taxon>
    </lineage>
</organism>
<comment type="function">
    <text evidence="1">Catalyzes the intermembrane transfer of phosphatidylglycerol and phosphatidylinositol.</text>
</comment>
<gene>
    <name evidence="10" type="ORF">CONCODRAFT_71813</name>
</gene>
<accession>A0A137P1V0</accession>
<dbReference type="Gene3D" id="2.60.40.770">
    <property type="match status" value="1"/>
</dbReference>
<keyword evidence="6 8" id="KW-0732">Signal</keyword>
<evidence type="ECO:0000256" key="2">
    <source>
        <dbReference type="ARBA" id="ARBA00006370"/>
    </source>
</evidence>
<evidence type="ECO:0000256" key="6">
    <source>
        <dbReference type="ARBA" id="ARBA00022729"/>
    </source>
</evidence>
<dbReference type="PANTHER" id="PTHR11306:SF0">
    <property type="entry name" value="PHOSPHATIDYLGLYCEROL_PHOSPHATIDYLINOSITOL TRANSFER PROTEIN"/>
    <property type="match status" value="1"/>
</dbReference>
<dbReference type="SUPFAM" id="SSF81296">
    <property type="entry name" value="E set domains"/>
    <property type="match status" value="1"/>
</dbReference>
<proteinExistence type="inferred from homology"/>
<dbReference type="InterPro" id="IPR039670">
    <property type="entry name" value="NPC2-like"/>
</dbReference>
<dbReference type="SMART" id="SM00737">
    <property type="entry name" value="ML"/>
    <property type="match status" value="1"/>
</dbReference>
<evidence type="ECO:0000256" key="4">
    <source>
        <dbReference type="ARBA" id="ARBA00016056"/>
    </source>
</evidence>
<feature type="chain" id="PRO_5012565571" description="Phosphatidylglycerol/phosphatidylinositol transfer protein" evidence="8">
    <location>
        <begin position="16"/>
        <end position="143"/>
    </location>
</feature>
<protein>
    <recommendedName>
        <fullName evidence="4">Phosphatidylglycerol/phosphatidylinositol transfer protein</fullName>
    </recommendedName>
</protein>
<evidence type="ECO:0000256" key="7">
    <source>
        <dbReference type="ARBA" id="ARBA00023055"/>
    </source>
</evidence>
<keyword evidence="5" id="KW-0813">Transport</keyword>
<dbReference type="GO" id="GO:0015918">
    <property type="term" value="P:sterol transport"/>
    <property type="evidence" value="ECO:0007669"/>
    <property type="project" value="InterPro"/>
</dbReference>
<dbReference type="InterPro" id="IPR003172">
    <property type="entry name" value="ML_dom"/>
</dbReference>
<evidence type="ECO:0000256" key="8">
    <source>
        <dbReference type="SAM" id="SignalP"/>
    </source>
</evidence>
<dbReference type="OrthoDB" id="6409159at2759"/>
<comment type="subunit">
    <text evidence="3">Monomer.</text>
</comment>